<gene>
    <name evidence="2" type="ORF">HJG54_07950</name>
</gene>
<protein>
    <submittedName>
        <fullName evidence="2">Uncharacterized protein</fullName>
    </submittedName>
</protein>
<reference evidence="2" key="1">
    <citation type="submission" date="2020-05" db="EMBL/GenBank/DDBJ databases">
        <authorList>
            <person name="Zhu T."/>
            <person name="Keshari N."/>
            <person name="Lu X."/>
        </authorList>
    </citation>
    <scope>NUCLEOTIDE SEQUENCE</scope>
    <source>
        <strain evidence="2">NK1-12</strain>
    </source>
</reference>
<sequence length="71" mass="7698">MGFITALMIMLGSAFLYEKVQTRSVEVAVGCMAVALVSLVVAIVVAPWQIQLLMLLGILLSSAWIRVDLFS</sequence>
<proteinExistence type="predicted"/>
<evidence type="ECO:0000256" key="1">
    <source>
        <dbReference type="SAM" id="Phobius"/>
    </source>
</evidence>
<organism evidence="2">
    <name type="scientific">Leptolyngbya sp. NK1-12</name>
    <dbReference type="NCBI Taxonomy" id="2547451"/>
    <lineage>
        <taxon>Bacteria</taxon>
        <taxon>Bacillati</taxon>
        <taxon>Cyanobacteriota</taxon>
        <taxon>Cyanophyceae</taxon>
        <taxon>Leptolyngbyales</taxon>
        <taxon>Leptolyngbyaceae</taxon>
        <taxon>Leptolyngbya group</taxon>
        <taxon>Leptolyngbya</taxon>
    </lineage>
</organism>
<name>A0AA96WCV9_9CYAN</name>
<keyword evidence="1" id="KW-0812">Transmembrane</keyword>
<evidence type="ECO:0000313" key="2">
    <source>
        <dbReference type="EMBL" id="WNZ22794.1"/>
    </source>
</evidence>
<accession>A0AA96WCV9</accession>
<dbReference type="EMBL" id="CP053586">
    <property type="protein sequence ID" value="WNZ22794.1"/>
    <property type="molecule type" value="Genomic_DNA"/>
</dbReference>
<dbReference type="RefSeq" id="WP_211622559.1">
    <property type="nucleotide sequence ID" value="NZ_CP053586.1"/>
</dbReference>
<dbReference type="AlphaFoldDB" id="A0AA96WCV9"/>
<feature type="transmembrane region" description="Helical" evidence="1">
    <location>
        <begin position="26"/>
        <end position="45"/>
    </location>
</feature>
<keyword evidence="1" id="KW-1133">Transmembrane helix</keyword>
<keyword evidence="1" id="KW-0472">Membrane</keyword>